<feature type="chain" id="PRO_5028800222" description="Lipoprotein" evidence="1">
    <location>
        <begin position="21"/>
        <end position="185"/>
    </location>
</feature>
<sequence length="185" mass="19757">MSFLSRCVQAVAGVASALVAACSAQPALQIENGRLQPPAGQGYVVLALTLQSLSTDQADLQVELLGASSRHSLRADISHDSIVGPAGDVRGRLWVLPLAEGSYTLSQAWGNWAAKGANGRGGQTHFQLDRRFQIAAGEVLYLGEISAQLNFASTLAYSDQATRDFYQLKQWGVQDASQIATRLLQ</sequence>
<proteinExistence type="predicted"/>
<keyword evidence="1" id="KW-0732">Signal</keyword>
<gene>
    <name evidence="2" type="ORF">C1H71_02890</name>
</gene>
<dbReference type="EMBL" id="CP025781">
    <property type="protein sequence ID" value="QBC42604.1"/>
    <property type="molecule type" value="Genomic_DNA"/>
</dbReference>
<dbReference type="RefSeq" id="WP_130105223.1">
    <property type="nucleotide sequence ID" value="NZ_CP025781.1"/>
</dbReference>
<feature type="signal peptide" evidence="1">
    <location>
        <begin position="1"/>
        <end position="20"/>
    </location>
</feature>
<keyword evidence="3" id="KW-1185">Reference proteome</keyword>
<evidence type="ECO:0008006" key="4">
    <source>
        <dbReference type="Google" id="ProtNLM"/>
    </source>
</evidence>
<dbReference type="PROSITE" id="PS51257">
    <property type="entry name" value="PROKAR_LIPOPROTEIN"/>
    <property type="match status" value="1"/>
</dbReference>
<dbReference type="KEGG" id="ifl:C1H71_02890"/>
<evidence type="ECO:0000313" key="2">
    <source>
        <dbReference type="EMBL" id="QBC42604.1"/>
    </source>
</evidence>
<dbReference type="Proteomes" id="UP000515917">
    <property type="component" value="Chromosome"/>
</dbReference>
<name>A0A7G3G5Y9_9NEIS</name>
<protein>
    <recommendedName>
        <fullName evidence="4">Lipoprotein</fullName>
    </recommendedName>
</protein>
<evidence type="ECO:0000256" key="1">
    <source>
        <dbReference type="SAM" id="SignalP"/>
    </source>
</evidence>
<accession>A0A7G3G5Y9</accession>
<reference evidence="2 3" key="1">
    <citation type="submission" date="2018-01" db="EMBL/GenBank/DDBJ databases">
        <title>Genome sequence of Iodobacter sp. strain PCH194 isolated from Indian Trans-Himalaya.</title>
        <authorList>
            <person name="Kumar V."/>
            <person name="Thakur V."/>
            <person name="Kumar S."/>
            <person name="Singh D."/>
        </authorList>
    </citation>
    <scope>NUCLEOTIDE SEQUENCE [LARGE SCALE GENOMIC DNA]</scope>
    <source>
        <strain evidence="2 3">PCH194</strain>
    </source>
</reference>
<dbReference type="AlphaFoldDB" id="A0A7G3G5Y9"/>
<evidence type="ECO:0000313" key="3">
    <source>
        <dbReference type="Proteomes" id="UP000515917"/>
    </source>
</evidence>
<organism evidence="2 3">
    <name type="scientific">Iodobacter fluviatilis</name>
    <dbReference type="NCBI Taxonomy" id="537"/>
    <lineage>
        <taxon>Bacteria</taxon>
        <taxon>Pseudomonadati</taxon>
        <taxon>Pseudomonadota</taxon>
        <taxon>Betaproteobacteria</taxon>
        <taxon>Neisseriales</taxon>
        <taxon>Chitinibacteraceae</taxon>
        <taxon>Iodobacter</taxon>
    </lineage>
</organism>